<dbReference type="Proteomes" id="UP000253805">
    <property type="component" value="Unassembled WGS sequence"/>
</dbReference>
<dbReference type="NCBIfam" id="TIGR01552">
    <property type="entry name" value="phd_fam"/>
    <property type="match status" value="1"/>
</dbReference>
<dbReference type="AlphaFoldDB" id="A0A369NXN8"/>
<proteinExistence type="inferred from homology"/>
<dbReference type="RefSeq" id="WP_114549163.1">
    <property type="nucleotide sequence ID" value="NZ_DBFWAD010000080.1"/>
</dbReference>
<accession>A0A369NXN8</accession>
<dbReference type="EMBL" id="PPUT01000017">
    <property type="protein sequence ID" value="RDC43862.1"/>
    <property type="molecule type" value="Genomic_DNA"/>
</dbReference>
<comment type="function">
    <text evidence="2">Antitoxin component of a type II toxin-antitoxin (TA) system.</text>
</comment>
<reference evidence="3 4" key="1">
    <citation type="journal article" date="2018" name="Elife">
        <title>Discovery and characterization of a prevalent human gut bacterial enzyme sufficient for the inactivation of a family of plant toxins.</title>
        <authorList>
            <person name="Koppel N."/>
            <person name="Bisanz J.E."/>
            <person name="Pandelia M.E."/>
            <person name="Turnbaugh P.J."/>
            <person name="Balskus E.P."/>
        </authorList>
    </citation>
    <scope>NUCLEOTIDE SEQUENCE [LARGE SCALE GENOMIC DNA]</scope>
    <source>
        <strain evidence="3 4">OB21 GAM 11</strain>
    </source>
</reference>
<evidence type="ECO:0000313" key="4">
    <source>
        <dbReference type="Proteomes" id="UP000253805"/>
    </source>
</evidence>
<dbReference type="Gene3D" id="3.40.1620.10">
    <property type="entry name" value="YefM-like domain"/>
    <property type="match status" value="1"/>
</dbReference>
<name>A0A369NXN8_9ACTN</name>
<gene>
    <name evidence="3" type="ORF">C1850_07230</name>
</gene>
<protein>
    <recommendedName>
        <fullName evidence="2">Antitoxin</fullName>
    </recommendedName>
</protein>
<evidence type="ECO:0000256" key="2">
    <source>
        <dbReference type="RuleBase" id="RU362080"/>
    </source>
</evidence>
<sequence>MAASIALAEAKANLSSVVRRVDETGAEFVVTVRNRPCAMIVPIPKPAPRKLKAAGALAGKRPKVSRTEEKAAYQKALEAKYVDLP</sequence>
<evidence type="ECO:0000256" key="1">
    <source>
        <dbReference type="ARBA" id="ARBA00009981"/>
    </source>
</evidence>
<organism evidence="3 4">
    <name type="scientific">Adlercreutzia equolifaciens subsp. celatus</name>
    <dbReference type="NCBI Taxonomy" id="394340"/>
    <lineage>
        <taxon>Bacteria</taxon>
        <taxon>Bacillati</taxon>
        <taxon>Actinomycetota</taxon>
        <taxon>Coriobacteriia</taxon>
        <taxon>Eggerthellales</taxon>
        <taxon>Eggerthellaceae</taxon>
        <taxon>Adlercreutzia</taxon>
    </lineage>
</organism>
<evidence type="ECO:0000313" key="3">
    <source>
        <dbReference type="EMBL" id="RDC43862.1"/>
    </source>
</evidence>
<dbReference type="InterPro" id="IPR036165">
    <property type="entry name" value="YefM-like_sf"/>
</dbReference>
<dbReference type="SUPFAM" id="SSF143120">
    <property type="entry name" value="YefM-like"/>
    <property type="match status" value="1"/>
</dbReference>
<comment type="caution">
    <text evidence="3">The sequence shown here is derived from an EMBL/GenBank/DDBJ whole genome shotgun (WGS) entry which is preliminary data.</text>
</comment>
<dbReference type="Pfam" id="PF02604">
    <property type="entry name" value="PhdYeFM_antitox"/>
    <property type="match status" value="1"/>
</dbReference>
<dbReference type="InterPro" id="IPR006442">
    <property type="entry name" value="Antitoxin_Phd/YefM"/>
</dbReference>
<comment type="similarity">
    <text evidence="1 2">Belongs to the phD/YefM antitoxin family.</text>
</comment>